<dbReference type="InterPro" id="IPR041522">
    <property type="entry name" value="CdaR_GGDEF"/>
</dbReference>
<reference evidence="5 6" key="1">
    <citation type="submission" date="2020-08" db="EMBL/GenBank/DDBJ databases">
        <title>Cohnella phylogeny.</title>
        <authorList>
            <person name="Dunlap C."/>
        </authorList>
    </citation>
    <scope>NUCLEOTIDE SEQUENCE [LARGE SCALE GENOMIC DNA]</scope>
    <source>
        <strain evidence="5 6">DSM 25241</strain>
    </source>
</reference>
<dbReference type="GO" id="GO:0003700">
    <property type="term" value="F:DNA-binding transcription factor activity"/>
    <property type="evidence" value="ECO:0007669"/>
    <property type="project" value="InterPro"/>
</dbReference>
<dbReference type="GO" id="GO:0043565">
    <property type="term" value="F:sequence-specific DNA binding"/>
    <property type="evidence" value="ECO:0007669"/>
    <property type="project" value="InterPro"/>
</dbReference>
<evidence type="ECO:0000259" key="4">
    <source>
        <dbReference type="PROSITE" id="PS01124"/>
    </source>
</evidence>
<proteinExistence type="predicted"/>
<dbReference type="Pfam" id="PF12833">
    <property type="entry name" value="HTH_18"/>
    <property type="match status" value="1"/>
</dbReference>
<dbReference type="Gene3D" id="1.10.10.60">
    <property type="entry name" value="Homeodomain-like"/>
    <property type="match status" value="2"/>
</dbReference>
<dbReference type="Proteomes" id="UP000535838">
    <property type="component" value="Unassembled WGS sequence"/>
</dbReference>
<evidence type="ECO:0000256" key="3">
    <source>
        <dbReference type="ARBA" id="ARBA00023163"/>
    </source>
</evidence>
<dbReference type="AlphaFoldDB" id="A0A841T409"/>
<accession>A0A841T409</accession>
<protein>
    <submittedName>
        <fullName evidence="5">Helix-turn-helix transcriptional regulator</fullName>
    </submittedName>
</protein>
<dbReference type="InterPro" id="IPR009057">
    <property type="entry name" value="Homeodomain-like_sf"/>
</dbReference>
<name>A0A841T409_9BACL</name>
<dbReference type="InterPro" id="IPR020449">
    <property type="entry name" value="Tscrpt_reg_AraC-type_HTH"/>
</dbReference>
<dbReference type="Pfam" id="PF17853">
    <property type="entry name" value="GGDEF_2"/>
    <property type="match status" value="1"/>
</dbReference>
<organism evidence="5 6">
    <name type="scientific">Cohnella thailandensis</name>
    <dbReference type="NCBI Taxonomy" id="557557"/>
    <lineage>
        <taxon>Bacteria</taxon>
        <taxon>Bacillati</taxon>
        <taxon>Bacillota</taxon>
        <taxon>Bacilli</taxon>
        <taxon>Bacillales</taxon>
        <taxon>Paenibacillaceae</taxon>
        <taxon>Cohnella</taxon>
    </lineage>
</organism>
<gene>
    <name evidence="5" type="ORF">H7B67_20940</name>
</gene>
<dbReference type="InterPro" id="IPR018060">
    <property type="entry name" value="HTH_AraC"/>
</dbReference>
<evidence type="ECO:0000313" key="5">
    <source>
        <dbReference type="EMBL" id="MBB6636597.1"/>
    </source>
</evidence>
<dbReference type="SUPFAM" id="SSF46689">
    <property type="entry name" value="Homeodomain-like"/>
    <property type="match status" value="1"/>
</dbReference>
<dbReference type="SMART" id="SM00342">
    <property type="entry name" value="HTH_ARAC"/>
    <property type="match status" value="1"/>
</dbReference>
<dbReference type="PROSITE" id="PS01124">
    <property type="entry name" value="HTH_ARAC_FAMILY_2"/>
    <property type="match status" value="1"/>
</dbReference>
<keyword evidence="6" id="KW-1185">Reference proteome</keyword>
<keyword evidence="2" id="KW-0238">DNA-binding</keyword>
<dbReference type="PANTHER" id="PTHR43280:SF10">
    <property type="entry name" value="REGULATORY PROTEIN POCR"/>
    <property type="match status" value="1"/>
</dbReference>
<sequence length="392" mass="45522">MLISEWLYEDDAIVTLVRNRLLMDLVTKGEGKKPIPKERLSRLNVHSSFAFPTLAVFEPSGFGRGKRERRGYAERIEDFLRRDGAEGYDVFLDEEGRVGLLFSWESKEAVEGIHARLRERFEHPINAGVGLPCGKLADAHVSYRQALLALEARFYKGVGQIVYYNEMGSYRRLGEYPVAKEKELFERIKGEDDGISIEEAVERFYDYLLEDGPLDRRNIDESTIRLLIGLEKRAFAEAYDDSAYRSYSGYDILSIVQMETLREIKEHVSAQLIRLREWMMPARPESRHTIIKKTLDYLQQDFEFATLDNTARKVHMTPTYLSALFKNSTGKTFIEQLTDIRIEKAKDMLRGTHLKNYEVAERVGYKDSRYFSQIFKKKVGLSPSEYRDMAVR</sequence>
<evidence type="ECO:0000256" key="2">
    <source>
        <dbReference type="ARBA" id="ARBA00023125"/>
    </source>
</evidence>
<keyword evidence="1" id="KW-0805">Transcription regulation</keyword>
<evidence type="ECO:0000313" key="6">
    <source>
        <dbReference type="Proteomes" id="UP000535838"/>
    </source>
</evidence>
<dbReference type="EMBL" id="JACJVQ010000019">
    <property type="protein sequence ID" value="MBB6636597.1"/>
    <property type="molecule type" value="Genomic_DNA"/>
</dbReference>
<evidence type="ECO:0000256" key="1">
    <source>
        <dbReference type="ARBA" id="ARBA00023015"/>
    </source>
</evidence>
<feature type="domain" description="HTH araC/xylS-type" evidence="4">
    <location>
        <begin position="292"/>
        <end position="389"/>
    </location>
</feature>
<dbReference type="RefSeq" id="WP_185121815.1">
    <property type="nucleotide sequence ID" value="NZ_JACJVQ010000019.1"/>
</dbReference>
<dbReference type="PRINTS" id="PR00032">
    <property type="entry name" value="HTHARAC"/>
</dbReference>
<keyword evidence="3" id="KW-0804">Transcription</keyword>
<dbReference type="PANTHER" id="PTHR43280">
    <property type="entry name" value="ARAC-FAMILY TRANSCRIPTIONAL REGULATOR"/>
    <property type="match status" value="1"/>
</dbReference>
<comment type="caution">
    <text evidence="5">The sequence shown here is derived from an EMBL/GenBank/DDBJ whole genome shotgun (WGS) entry which is preliminary data.</text>
</comment>